<evidence type="ECO:0000313" key="7">
    <source>
        <dbReference type="Proteomes" id="UP000266861"/>
    </source>
</evidence>
<comment type="caution">
    <text evidence="6">The sequence shown here is derived from an EMBL/GenBank/DDBJ whole genome shotgun (WGS) entry which is preliminary data.</text>
</comment>
<organism evidence="6 7">
    <name type="scientific">Diversispora epigaea</name>
    <dbReference type="NCBI Taxonomy" id="1348612"/>
    <lineage>
        <taxon>Eukaryota</taxon>
        <taxon>Fungi</taxon>
        <taxon>Fungi incertae sedis</taxon>
        <taxon>Mucoromycota</taxon>
        <taxon>Glomeromycotina</taxon>
        <taxon>Glomeromycetes</taxon>
        <taxon>Diversisporales</taxon>
        <taxon>Diversisporaceae</taxon>
        <taxon>Diversispora</taxon>
    </lineage>
</organism>
<dbReference type="InterPro" id="IPR050238">
    <property type="entry name" value="DNA_Rep/Repair_Clamp_Loader"/>
</dbReference>
<name>A0A397I6M3_9GLOM</name>
<reference evidence="6 7" key="1">
    <citation type="submission" date="2018-08" db="EMBL/GenBank/DDBJ databases">
        <title>Genome and evolution of the arbuscular mycorrhizal fungus Diversispora epigaea (formerly Glomus versiforme) and its bacterial endosymbionts.</title>
        <authorList>
            <person name="Sun X."/>
            <person name="Fei Z."/>
            <person name="Harrison M."/>
        </authorList>
    </citation>
    <scope>NUCLEOTIDE SEQUENCE [LARGE SCALE GENOMIC DNA]</scope>
    <source>
        <strain evidence="6 7">IT104</strain>
    </source>
</reference>
<evidence type="ECO:0000256" key="4">
    <source>
        <dbReference type="ARBA" id="ARBA00023242"/>
    </source>
</evidence>
<dbReference type="Gene3D" id="1.10.8.60">
    <property type="match status" value="1"/>
</dbReference>
<feature type="domain" description="Replication factor C C-terminal" evidence="5">
    <location>
        <begin position="202"/>
        <end position="269"/>
    </location>
</feature>
<accession>A0A397I6M3</accession>
<dbReference type="Proteomes" id="UP000266861">
    <property type="component" value="Unassembled WGS sequence"/>
</dbReference>
<dbReference type="InterPro" id="IPR008921">
    <property type="entry name" value="DNA_pol3_clamp-load_cplx_C"/>
</dbReference>
<evidence type="ECO:0000256" key="3">
    <source>
        <dbReference type="ARBA" id="ARBA00022840"/>
    </source>
</evidence>
<dbReference type="GO" id="GO:0003689">
    <property type="term" value="F:DNA clamp loader activity"/>
    <property type="evidence" value="ECO:0007669"/>
    <property type="project" value="TreeGrafter"/>
</dbReference>
<dbReference type="GO" id="GO:0031389">
    <property type="term" value="C:Rad17 RFC-like complex"/>
    <property type="evidence" value="ECO:0007669"/>
    <property type="project" value="TreeGrafter"/>
</dbReference>
<dbReference type="GO" id="GO:0006281">
    <property type="term" value="P:DNA repair"/>
    <property type="evidence" value="ECO:0007669"/>
    <property type="project" value="TreeGrafter"/>
</dbReference>
<dbReference type="InterPro" id="IPR027417">
    <property type="entry name" value="P-loop_NTPase"/>
</dbReference>
<dbReference type="Pfam" id="PF08542">
    <property type="entry name" value="Rep_fac_C"/>
    <property type="match status" value="1"/>
</dbReference>
<dbReference type="GO" id="GO:0031391">
    <property type="term" value="C:Elg1 RFC-like complex"/>
    <property type="evidence" value="ECO:0007669"/>
    <property type="project" value="TreeGrafter"/>
</dbReference>
<dbReference type="PANTHER" id="PTHR11669">
    <property type="entry name" value="REPLICATION FACTOR C / DNA POLYMERASE III GAMMA-TAU SUBUNIT"/>
    <property type="match status" value="1"/>
</dbReference>
<dbReference type="AlphaFoldDB" id="A0A397I6M3"/>
<keyword evidence="3" id="KW-0067">ATP-binding</keyword>
<dbReference type="GO" id="GO:0005663">
    <property type="term" value="C:DNA replication factor C complex"/>
    <property type="evidence" value="ECO:0007669"/>
    <property type="project" value="TreeGrafter"/>
</dbReference>
<dbReference type="GO" id="GO:0003677">
    <property type="term" value="F:DNA binding"/>
    <property type="evidence" value="ECO:0007669"/>
    <property type="project" value="InterPro"/>
</dbReference>
<dbReference type="EMBL" id="PQFF01000244">
    <property type="protein sequence ID" value="RHZ70792.1"/>
    <property type="molecule type" value="Genomic_DNA"/>
</dbReference>
<dbReference type="Gene3D" id="3.40.50.300">
    <property type="entry name" value="P-loop containing nucleotide triphosphate hydrolases"/>
    <property type="match status" value="1"/>
</dbReference>
<dbReference type="SUPFAM" id="SSF48019">
    <property type="entry name" value="post-AAA+ oligomerization domain-like"/>
    <property type="match status" value="1"/>
</dbReference>
<keyword evidence="2" id="KW-0547">Nucleotide-binding</keyword>
<evidence type="ECO:0000256" key="1">
    <source>
        <dbReference type="ARBA" id="ARBA00022705"/>
    </source>
</evidence>
<proteinExistence type="predicted"/>
<keyword evidence="7" id="KW-1185">Reference proteome</keyword>
<evidence type="ECO:0000313" key="6">
    <source>
        <dbReference type="EMBL" id="RHZ70792.1"/>
    </source>
</evidence>
<sequence length="297" mass="34719">MSKYSIHAGILEELKDKFIKAIEQGNWDQEKIASSTLALKKYPDHITSDIYTLLAQEPFIGKKLRFELKSNASDGRGINVVREEIKTYASVQLWKKYTRNVRFSTICNYIFKIIPAVQSRCTRFRFSPIKETEARSRIEYIIQFEKIASEDMRKSLNVLQACHAAYDYIDETVVYKLLEIRNLKILNISLIRCLKINLPQHILVNVQKLKREKGLALQDILTEIHKYLNDFEIPLYFICFIYNNFNFIDFRYNLSTGETEHTQSASMVGTFKTALDRSYADSFDEMCLFVASCVQEY</sequence>
<evidence type="ECO:0000256" key="2">
    <source>
        <dbReference type="ARBA" id="ARBA00022741"/>
    </source>
</evidence>
<keyword evidence="4" id="KW-0539">Nucleus</keyword>
<keyword evidence="1" id="KW-0235">DNA replication</keyword>
<dbReference type="GO" id="GO:0005524">
    <property type="term" value="F:ATP binding"/>
    <property type="evidence" value="ECO:0007669"/>
    <property type="project" value="UniProtKB-KW"/>
</dbReference>
<dbReference type="Gene3D" id="1.20.272.10">
    <property type="match status" value="1"/>
</dbReference>
<dbReference type="SUPFAM" id="SSF52540">
    <property type="entry name" value="P-loop containing nucleoside triphosphate hydrolases"/>
    <property type="match status" value="1"/>
</dbReference>
<gene>
    <name evidence="6" type="ORF">Glove_267g72</name>
</gene>
<dbReference type="GO" id="GO:0006271">
    <property type="term" value="P:DNA strand elongation involved in DNA replication"/>
    <property type="evidence" value="ECO:0007669"/>
    <property type="project" value="UniProtKB-ARBA"/>
</dbReference>
<evidence type="ECO:0000259" key="5">
    <source>
        <dbReference type="Pfam" id="PF08542"/>
    </source>
</evidence>
<dbReference type="InterPro" id="IPR013748">
    <property type="entry name" value="Rep_factorC_C"/>
</dbReference>
<dbReference type="GO" id="GO:0031390">
    <property type="term" value="C:Ctf18 RFC-like complex"/>
    <property type="evidence" value="ECO:0007669"/>
    <property type="project" value="TreeGrafter"/>
</dbReference>
<dbReference type="PANTHER" id="PTHR11669:SF9">
    <property type="entry name" value="REPLICATION FACTOR C SUBUNIT 5"/>
    <property type="match status" value="1"/>
</dbReference>
<protein>
    <recommendedName>
        <fullName evidence="5">Replication factor C C-terminal domain-containing protein</fullName>
    </recommendedName>
</protein>
<dbReference type="STRING" id="1348612.A0A397I6M3"/>
<dbReference type="OrthoDB" id="5548359at2759"/>